<gene>
    <name evidence="1" type="ORF">DM860_005195</name>
</gene>
<protein>
    <submittedName>
        <fullName evidence="1">Uncharacterized protein</fullName>
    </submittedName>
</protein>
<proteinExistence type="predicted"/>
<organism evidence="1 2">
    <name type="scientific">Cuscuta australis</name>
    <dbReference type="NCBI Taxonomy" id="267555"/>
    <lineage>
        <taxon>Eukaryota</taxon>
        <taxon>Viridiplantae</taxon>
        <taxon>Streptophyta</taxon>
        <taxon>Embryophyta</taxon>
        <taxon>Tracheophyta</taxon>
        <taxon>Spermatophyta</taxon>
        <taxon>Magnoliopsida</taxon>
        <taxon>eudicotyledons</taxon>
        <taxon>Gunneridae</taxon>
        <taxon>Pentapetalae</taxon>
        <taxon>asterids</taxon>
        <taxon>lamiids</taxon>
        <taxon>Solanales</taxon>
        <taxon>Convolvulaceae</taxon>
        <taxon>Cuscuteae</taxon>
        <taxon>Cuscuta</taxon>
        <taxon>Cuscuta subgen. Grammica</taxon>
        <taxon>Cuscuta sect. Cleistogrammica</taxon>
    </lineage>
</organism>
<dbReference type="Proteomes" id="UP000249390">
    <property type="component" value="Unassembled WGS sequence"/>
</dbReference>
<accession>A0A328DN67</accession>
<evidence type="ECO:0000313" key="2">
    <source>
        <dbReference type="Proteomes" id="UP000249390"/>
    </source>
</evidence>
<sequence>MRRLPSSTPDAPMPRLAGPEMPSHIEKYTISVHPILHGSILPTQLLSALHLDWMRDSFDSVFIQLLTPPPPPPPPPTPLPPSLCHSFIFLSASKVRLIVSLIPARHFVCLFVLHVALPTLATWI</sequence>
<dbReference type="EMBL" id="NQVE01000122">
    <property type="protein sequence ID" value="RAL46916.1"/>
    <property type="molecule type" value="Genomic_DNA"/>
</dbReference>
<evidence type="ECO:0000313" key="1">
    <source>
        <dbReference type="EMBL" id="RAL46916.1"/>
    </source>
</evidence>
<dbReference type="AlphaFoldDB" id="A0A328DN67"/>
<name>A0A328DN67_9ASTE</name>
<keyword evidence="2" id="KW-1185">Reference proteome</keyword>
<comment type="caution">
    <text evidence="1">The sequence shown here is derived from an EMBL/GenBank/DDBJ whole genome shotgun (WGS) entry which is preliminary data.</text>
</comment>
<reference evidence="1 2" key="1">
    <citation type="submission" date="2018-06" db="EMBL/GenBank/DDBJ databases">
        <title>The Genome of Cuscuta australis (Dodder) Provides Insight into the Evolution of Plant Parasitism.</title>
        <authorList>
            <person name="Liu H."/>
        </authorList>
    </citation>
    <scope>NUCLEOTIDE SEQUENCE [LARGE SCALE GENOMIC DNA]</scope>
    <source>
        <strain evidence="2">cv. Yunnan</strain>
        <tissue evidence="1">Vines</tissue>
    </source>
</reference>